<keyword evidence="3" id="KW-1185">Reference proteome</keyword>
<protein>
    <submittedName>
        <fullName evidence="2">DUF1453 domain-containing protein</fullName>
    </submittedName>
</protein>
<feature type="transmembrane region" description="Helical" evidence="1">
    <location>
        <begin position="100"/>
        <end position="123"/>
    </location>
</feature>
<name>A0A553ZMD0_9ACTN</name>
<dbReference type="RefSeq" id="WP_143941004.1">
    <property type="nucleotide sequence ID" value="NZ_VKLS01000074.1"/>
</dbReference>
<feature type="transmembrane region" description="Helical" evidence="1">
    <location>
        <begin position="59"/>
        <end position="80"/>
    </location>
</feature>
<dbReference type="EMBL" id="VKLS01000074">
    <property type="protein sequence ID" value="TSB42545.1"/>
    <property type="molecule type" value="Genomic_DNA"/>
</dbReference>
<keyword evidence="1" id="KW-1133">Transmembrane helix</keyword>
<dbReference type="Proteomes" id="UP000320888">
    <property type="component" value="Unassembled WGS sequence"/>
</dbReference>
<evidence type="ECO:0000256" key="1">
    <source>
        <dbReference type="SAM" id="Phobius"/>
    </source>
</evidence>
<proteinExistence type="predicted"/>
<dbReference type="AlphaFoldDB" id="A0A553ZMD0"/>
<evidence type="ECO:0000313" key="2">
    <source>
        <dbReference type="EMBL" id="TSB42545.1"/>
    </source>
</evidence>
<organism evidence="2 3">
    <name type="scientific">Streptomyces benahoarensis</name>
    <dbReference type="NCBI Taxonomy" id="2595054"/>
    <lineage>
        <taxon>Bacteria</taxon>
        <taxon>Bacillati</taxon>
        <taxon>Actinomycetota</taxon>
        <taxon>Actinomycetes</taxon>
        <taxon>Kitasatosporales</taxon>
        <taxon>Streptomycetaceae</taxon>
        <taxon>Streptomyces</taxon>
    </lineage>
</organism>
<evidence type="ECO:0000313" key="3">
    <source>
        <dbReference type="Proteomes" id="UP000320888"/>
    </source>
</evidence>
<sequence length="162" mass="17305">MSGLLNTVVIVAVVAFVFIRQFAAQSLSSSGRKMWLIPAILAVMALREPHLLDASHPTASAVLLTVGLLLGLASGAAWAWTTTMWTDADGTVWTKGGWRIVSVWLCCMVVRLGLIGVGLRCGIHQGTGALMLSVAAMLLSRNGVTFWRARSVRPAYRVPVCG</sequence>
<keyword evidence="1" id="KW-0472">Membrane</keyword>
<comment type="caution">
    <text evidence="2">The sequence shown here is derived from an EMBL/GenBank/DDBJ whole genome shotgun (WGS) entry which is preliminary data.</text>
</comment>
<keyword evidence="1" id="KW-0812">Transmembrane</keyword>
<dbReference type="OrthoDB" id="3872634at2"/>
<gene>
    <name evidence="2" type="ORF">FNZ23_09350</name>
</gene>
<accession>A0A553ZMD0</accession>
<reference evidence="2 3" key="1">
    <citation type="submission" date="2019-07" db="EMBL/GenBank/DDBJ databases">
        <title>Draft genome for Streptomyces benahoarensis MZ03-48.</title>
        <authorList>
            <person name="Gonzalez-Pimentel J.L."/>
        </authorList>
    </citation>
    <scope>NUCLEOTIDE SEQUENCE [LARGE SCALE GENOMIC DNA]</scope>
    <source>
        <strain evidence="2 3">MZ03-48</strain>
    </source>
</reference>